<accession>A0AAU1ZSA3</accession>
<dbReference type="EMBL" id="CP108222">
    <property type="protein sequence ID" value="WTT14513.1"/>
    <property type="molecule type" value="Genomic_DNA"/>
</dbReference>
<evidence type="ECO:0000259" key="2">
    <source>
        <dbReference type="Pfam" id="PF01243"/>
    </source>
</evidence>
<gene>
    <name evidence="3" type="ORF">OHA22_02775</name>
</gene>
<dbReference type="Pfam" id="PF01243">
    <property type="entry name" value="PNPOx_N"/>
    <property type="match status" value="1"/>
</dbReference>
<dbReference type="InterPro" id="IPR019920">
    <property type="entry name" value="F420-binding_dom_put"/>
</dbReference>
<dbReference type="NCBIfam" id="TIGR03618">
    <property type="entry name" value="Rv1155_F420"/>
    <property type="match status" value="1"/>
</dbReference>
<dbReference type="GO" id="GO:0016627">
    <property type="term" value="F:oxidoreductase activity, acting on the CH-CH group of donors"/>
    <property type="evidence" value="ECO:0007669"/>
    <property type="project" value="TreeGrafter"/>
</dbReference>
<keyword evidence="1" id="KW-0560">Oxidoreductase</keyword>
<dbReference type="GO" id="GO:0070967">
    <property type="term" value="F:coenzyme F420 binding"/>
    <property type="evidence" value="ECO:0007669"/>
    <property type="project" value="TreeGrafter"/>
</dbReference>
<evidence type="ECO:0000256" key="1">
    <source>
        <dbReference type="ARBA" id="ARBA00023002"/>
    </source>
</evidence>
<reference evidence="3" key="1">
    <citation type="submission" date="2022-10" db="EMBL/GenBank/DDBJ databases">
        <title>The complete genomes of actinobacterial strains from the NBC collection.</title>
        <authorList>
            <person name="Joergensen T.S."/>
            <person name="Alvarez Arevalo M."/>
            <person name="Sterndorff E.B."/>
            <person name="Faurdal D."/>
            <person name="Vuksanovic O."/>
            <person name="Mourched A.-S."/>
            <person name="Charusanti P."/>
            <person name="Shaw S."/>
            <person name="Blin K."/>
            <person name="Weber T."/>
        </authorList>
    </citation>
    <scope>NUCLEOTIDE SEQUENCE</scope>
    <source>
        <strain evidence="3">NBC_00093</strain>
    </source>
</reference>
<organism evidence="3">
    <name type="scientific">Streptomyces sp. NBC_00093</name>
    <dbReference type="NCBI Taxonomy" id="2975649"/>
    <lineage>
        <taxon>Bacteria</taxon>
        <taxon>Bacillati</taxon>
        <taxon>Actinomycetota</taxon>
        <taxon>Actinomycetes</taxon>
        <taxon>Kitasatosporales</taxon>
        <taxon>Streptomycetaceae</taxon>
        <taxon>Streptomyces</taxon>
    </lineage>
</organism>
<dbReference type="PANTHER" id="PTHR35176:SF6">
    <property type="entry name" value="HEME OXYGENASE HI_0854-RELATED"/>
    <property type="match status" value="1"/>
</dbReference>
<dbReference type="InterPro" id="IPR052019">
    <property type="entry name" value="F420H2_bilvrd_red/Heme_oxyg"/>
</dbReference>
<dbReference type="SUPFAM" id="SSF50475">
    <property type="entry name" value="FMN-binding split barrel"/>
    <property type="match status" value="1"/>
</dbReference>
<dbReference type="InterPro" id="IPR011576">
    <property type="entry name" value="Pyridox_Oxase_N"/>
</dbReference>
<dbReference type="PANTHER" id="PTHR35176">
    <property type="entry name" value="HEME OXYGENASE HI_0854-RELATED"/>
    <property type="match status" value="1"/>
</dbReference>
<proteinExistence type="predicted"/>
<dbReference type="InterPro" id="IPR012349">
    <property type="entry name" value="Split_barrel_FMN-bd"/>
</dbReference>
<dbReference type="GO" id="GO:0005829">
    <property type="term" value="C:cytosol"/>
    <property type="evidence" value="ECO:0007669"/>
    <property type="project" value="TreeGrafter"/>
</dbReference>
<protein>
    <submittedName>
        <fullName evidence="3">PPOX class F420-dependent oxidoreductase</fullName>
    </submittedName>
</protein>
<feature type="domain" description="Pyridoxamine 5'-phosphate oxidase N-terminal" evidence="2">
    <location>
        <begin position="5"/>
        <end position="125"/>
    </location>
</feature>
<evidence type="ECO:0000313" key="3">
    <source>
        <dbReference type="EMBL" id="WTT14513.1"/>
    </source>
</evidence>
<name>A0AAU1ZSA3_9ACTN</name>
<sequence>MTRLTELARKLASAPNYATIATIGKDGLPQQTVVWVKATGDGIAFSTVEGRVKHLNLLRDPRASILITDRDNPYTYVVVRGPVTFTRNGGPELIDELSHKYAGRPWQETQSAPRVVVTVHAERVAEYGT</sequence>
<dbReference type="AlphaFoldDB" id="A0AAU1ZSA3"/>
<dbReference type="Gene3D" id="2.30.110.10">
    <property type="entry name" value="Electron Transport, Fmn-binding Protein, Chain A"/>
    <property type="match status" value="1"/>
</dbReference>